<feature type="domain" description="SHSP" evidence="1">
    <location>
        <begin position="41"/>
        <end position="120"/>
    </location>
</feature>
<proteinExistence type="predicted"/>
<dbReference type="Gene3D" id="2.60.40.790">
    <property type="match status" value="1"/>
</dbReference>
<keyword evidence="3" id="KW-1185">Reference proteome</keyword>
<evidence type="ECO:0000313" key="2">
    <source>
        <dbReference type="EMBL" id="QEE14521.1"/>
    </source>
</evidence>
<dbReference type="OrthoDB" id="198277at2157"/>
<dbReference type="Proteomes" id="UP000321408">
    <property type="component" value="Chromosome"/>
</dbReference>
<gene>
    <name evidence="2" type="ORF">DSAG12_00334</name>
</gene>
<dbReference type="InterPro" id="IPR008978">
    <property type="entry name" value="HSP20-like_chaperone"/>
</dbReference>
<dbReference type="KEGG" id="psyt:DSAG12_00334"/>
<dbReference type="InterPro" id="IPR002068">
    <property type="entry name" value="A-crystallin/Hsp20_dom"/>
</dbReference>
<dbReference type="AlphaFoldDB" id="A0A5B9D6E8"/>
<name>A0A5B9D6E8_9ARCH</name>
<reference evidence="2 3" key="1">
    <citation type="journal article" date="2020" name="Nature">
        <title>Isolation of an archaeon at the prokaryote-eukaryote interface.</title>
        <authorList>
            <person name="Imachi H."/>
            <person name="Nobu M.K."/>
            <person name="Nakahara N."/>
            <person name="Morono Y."/>
            <person name="Ogawara M."/>
            <person name="Takaki Y."/>
            <person name="Takano Y."/>
            <person name="Uematsu K."/>
            <person name="Ikuta T."/>
            <person name="Ito M."/>
            <person name="Matsui Y."/>
            <person name="Miyazaki M."/>
            <person name="Murata K."/>
            <person name="Saito Y."/>
            <person name="Sakai S."/>
            <person name="Song C."/>
            <person name="Tasumi E."/>
            <person name="Yamanaka Y."/>
            <person name="Yamaguchi T."/>
            <person name="Kamagata Y."/>
            <person name="Tamaki H."/>
            <person name="Takai K."/>
        </authorList>
    </citation>
    <scope>NUCLEOTIDE SEQUENCE [LARGE SCALE GENOMIC DNA]</scope>
    <source>
        <strain evidence="2 3">MK-D1</strain>
    </source>
</reference>
<protein>
    <submittedName>
        <fullName evidence="2">Hsp20/alpha crystallin family protein</fullName>
    </submittedName>
</protein>
<dbReference type="RefSeq" id="WP_147661474.1">
    <property type="nucleotide sequence ID" value="NZ_CP042905.2"/>
</dbReference>
<evidence type="ECO:0000259" key="1">
    <source>
        <dbReference type="Pfam" id="PF00011"/>
    </source>
</evidence>
<evidence type="ECO:0000313" key="3">
    <source>
        <dbReference type="Proteomes" id="UP000321408"/>
    </source>
</evidence>
<dbReference type="GeneID" id="41328337"/>
<dbReference type="SUPFAM" id="SSF49764">
    <property type="entry name" value="HSP20-like chaperones"/>
    <property type="match status" value="1"/>
</dbReference>
<dbReference type="Pfam" id="PF00011">
    <property type="entry name" value="HSP20"/>
    <property type="match status" value="1"/>
</dbReference>
<reference evidence="2 3" key="2">
    <citation type="journal article" date="2024" name="Int. J. Syst. Evol. Microbiol.">
        <title>Promethearchaeum syntrophicum gen. nov., sp. nov., an anaerobic, obligately syntrophic archaeon, the first isolate of the lineage 'Asgard' archaea, and proposal of the new archaeal phylum Promethearchaeota phyl. nov. and kingdom Promethearchaeati regn. nov.</title>
        <authorList>
            <person name="Imachi H."/>
            <person name="Nobu M.K."/>
            <person name="Kato S."/>
            <person name="Takaki Y."/>
            <person name="Miyazaki M."/>
            <person name="Miyata M."/>
            <person name="Ogawara M."/>
            <person name="Saito Y."/>
            <person name="Sakai S."/>
            <person name="Tahara Y.O."/>
            <person name="Takano Y."/>
            <person name="Tasumi E."/>
            <person name="Uematsu K."/>
            <person name="Yoshimura T."/>
            <person name="Itoh T."/>
            <person name="Ohkuma M."/>
            <person name="Takai K."/>
        </authorList>
    </citation>
    <scope>NUCLEOTIDE SEQUENCE [LARGE SCALE GENOMIC DNA]</scope>
    <source>
        <strain evidence="2 3">MK-D1</strain>
    </source>
</reference>
<accession>A0A5B9D6E8</accession>
<dbReference type="EMBL" id="CP042905">
    <property type="protein sequence ID" value="QEE14521.1"/>
    <property type="molecule type" value="Genomic_DNA"/>
</dbReference>
<organism evidence="2 3">
    <name type="scientific">Promethearchaeum syntrophicum</name>
    <dbReference type="NCBI Taxonomy" id="2594042"/>
    <lineage>
        <taxon>Archaea</taxon>
        <taxon>Promethearchaeati</taxon>
        <taxon>Promethearchaeota</taxon>
        <taxon>Promethearchaeia</taxon>
        <taxon>Promethearchaeales</taxon>
        <taxon>Promethearchaeaceae</taxon>
        <taxon>Promethearchaeum</taxon>
    </lineage>
</organism>
<sequence>MDKEKTKETKKTTFKRKIWVPACPTCDCGCSDEDDKGNVETLTFEIPGVEKDKIHLDVTKDRIRMIAHRNESTDFVSEYLFSCTAKLDEKSIARYDNGILTVDVPVDCPDPYKDAQRLEIN</sequence>
<dbReference type="CDD" id="cd06464">
    <property type="entry name" value="ACD_sHsps-like"/>
    <property type="match status" value="1"/>
</dbReference>